<dbReference type="KEGG" id="spsw:Sps_05602"/>
<accession>A0A1S6HYP1</accession>
<dbReference type="Proteomes" id="UP000189545">
    <property type="component" value="Chromosome"/>
</dbReference>
<sequence length="203" mass="22317">MLAQCSWYIGYSKQTNIGTAMKFNSLLTAGMLLVTVTTPAFAAKDLGFYLGGQVNNTAIEDNIGNFDESAVGLGVYGGYNFNDSFGIEASIFATDSFVDEMDFRMAAMTISPVIRHAFTDNITAYLKAGLVVNRTYSNDDDVDESYEGTGWLFGAGVDVTLTESLALRVFYEASETDPESDERDNYFADISLKQYGIGLHYRF</sequence>
<dbReference type="Gene3D" id="2.40.160.20">
    <property type="match status" value="1"/>
</dbReference>
<gene>
    <name evidence="3" type="ORF">Sps_05602</name>
</gene>
<keyword evidence="4" id="KW-1185">Reference proteome</keyword>
<evidence type="ECO:0000259" key="2">
    <source>
        <dbReference type="Pfam" id="PF13505"/>
    </source>
</evidence>
<evidence type="ECO:0000313" key="4">
    <source>
        <dbReference type="Proteomes" id="UP000189545"/>
    </source>
</evidence>
<dbReference type="SUPFAM" id="SSF56925">
    <property type="entry name" value="OMPA-like"/>
    <property type="match status" value="1"/>
</dbReference>
<keyword evidence="1" id="KW-0732">Signal</keyword>
<dbReference type="InterPro" id="IPR011250">
    <property type="entry name" value="OMP/PagP_B-barrel"/>
</dbReference>
<organism evidence="3 4">
    <name type="scientific">Shewanella psychrophila</name>
    <dbReference type="NCBI Taxonomy" id="225848"/>
    <lineage>
        <taxon>Bacteria</taxon>
        <taxon>Pseudomonadati</taxon>
        <taxon>Pseudomonadota</taxon>
        <taxon>Gammaproteobacteria</taxon>
        <taxon>Alteromonadales</taxon>
        <taxon>Shewanellaceae</taxon>
        <taxon>Shewanella</taxon>
    </lineage>
</organism>
<dbReference type="EMBL" id="CP014782">
    <property type="protein sequence ID" value="AQS40665.1"/>
    <property type="molecule type" value="Genomic_DNA"/>
</dbReference>
<evidence type="ECO:0000256" key="1">
    <source>
        <dbReference type="ARBA" id="ARBA00022729"/>
    </source>
</evidence>
<dbReference type="AlphaFoldDB" id="A0A1S6HYP1"/>
<dbReference type="Pfam" id="PF13505">
    <property type="entry name" value="OMP_b-brl"/>
    <property type="match status" value="1"/>
</dbReference>
<protein>
    <submittedName>
        <fullName evidence="3">Opacity protein</fullName>
    </submittedName>
</protein>
<feature type="domain" description="Outer membrane protein beta-barrel" evidence="2">
    <location>
        <begin position="32"/>
        <end position="203"/>
    </location>
</feature>
<evidence type="ECO:0000313" key="3">
    <source>
        <dbReference type="EMBL" id="AQS40665.1"/>
    </source>
</evidence>
<name>A0A1S6HYP1_9GAMM</name>
<dbReference type="InterPro" id="IPR027385">
    <property type="entry name" value="Beta-barrel_OMP"/>
</dbReference>
<dbReference type="STRING" id="225848.Sps_05602"/>
<reference evidence="3 4" key="1">
    <citation type="submission" date="2016-03" db="EMBL/GenBank/DDBJ databases">
        <title>Complete genome sequence of Shewanella psychrophila WP2, a deep sea bacterium isolated from west Pacific sediment.</title>
        <authorList>
            <person name="Xu G."/>
            <person name="Jian H."/>
        </authorList>
    </citation>
    <scope>NUCLEOTIDE SEQUENCE [LARGE SCALE GENOMIC DNA]</scope>
    <source>
        <strain evidence="3 4">WP2</strain>
    </source>
</reference>
<proteinExistence type="predicted"/>